<name>A0A1Y1CH14_9BACT</name>
<dbReference type="OrthoDB" id="1011799at2"/>
<reference evidence="2" key="2">
    <citation type="journal article" date="2020" name="Antonie Van Leeuwenhoek">
        <title>Labilibaculum antarcticum sp. nov., a novel facultative anaerobic, psychrotorelant bacterium isolated from marine sediment of Antarctica.</title>
        <authorList>
            <person name="Watanabe M."/>
            <person name="Kojima H."/>
            <person name="Fukui M."/>
        </authorList>
    </citation>
    <scope>NUCLEOTIDE SEQUENCE [LARGE SCALE GENOMIC DNA]</scope>
    <source>
        <strain evidence="2">SPP2</strain>
    </source>
</reference>
<keyword evidence="2" id="KW-1185">Reference proteome</keyword>
<reference evidence="1 2" key="1">
    <citation type="journal article" date="2018" name="Mar. Genomics">
        <title>Complete genome sequence of Marinifilaceae bacterium strain SPP2, isolated from the Antarctic marine sediment.</title>
        <authorList>
            <person name="Watanabe M."/>
            <person name="Kojima H."/>
            <person name="Fukui M."/>
        </authorList>
    </citation>
    <scope>NUCLEOTIDE SEQUENCE [LARGE SCALE GENOMIC DNA]</scope>
    <source>
        <strain evidence="1 2">SPP2</strain>
    </source>
</reference>
<protein>
    <recommendedName>
        <fullName evidence="3">Polyketide cyclase</fullName>
    </recommendedName>
</protein>
<dbReference type="RefSeq" id="WP_096428478.1">
    <property type="nucleotide sequence ID" value="NZ_AP018042.1"/>
</dbReference>
<dbReference type="SUPFAM" id="SSF55961">
    <property type="entry name" value="Bet v1-like"/>
    <property type="match status" value="1"/>
</dbReference>
<sequence length="166" mass="19385">MSTTKIISEVKKIPHTVTDVYGFFSDFRKIANIFELAANNPQVQEQIETQAKKKVDFKEYIEHWEATENNCTFVIKGFGEAGLEFVEKEENKMLKMTGYGRSPFEFYIWIQLVEKDAYDTRIKLTVHAELNAMMKMMLKKKLEKGIDQLVEGLTRIPYNMLQNIES</sequence>
<dbReference type="EMBL" id="AP018042">
    <property type="protein sequence ID" value="BAX79580.1"/>
    <property type="molecule type" value="Genomic_DNA"/>
</dbReference>
<evidence type="ECO:0000313" key="1">
    <source>
        <dbReference type="EMBL" id="BAX79580.1"/>
    </source>
</evidence>
<proteinExistence type="predicted"/>
<organism evidence="1 2">
    <name type="scientific">Labilibaculum antarcticum</name>
    <dbReference type="NCBI Taxonomy" id="1717717"/>
    <lineage>
        <taxon>Bacteria</taxon>
        <taxon>Pseudomonadati</taxon>
        <taxon>Bacteroidota</taxon>
        <taxon>Bacteroidia</taxon>
        <taxon>Marinilabiliales</taxon>
        <taxon>Marinifilaceae</taxon>
        <taxon>Labilibaculum</taxon>
    </lineage>
</organism>
<dbReference type="Proteomes" id="UP000218267">
    <property type="component" value="Chromosome"/>
</dbReference>
<gene>
    <name evidence="1" type="ORF">ALGA_1194</name>
</gene>
<evidence type="ECO:0000313" key="2">
    <source>
        <dbReference type="Proteomes" id="UP000218267"/>
    </source>
</evidence>
<dbReference type="AlphaFoldDB" id="A0A1Y1CH14"/>
<dbReference type="KEGG" id="mbas:ALGA_1194"/>
<accession>A0A1Y1CH14</accession>
<evidence type="ECO:0008006" key="3">
    <source>
        <dbReference type="Google" id="ProtNLM"/>
    </source>
</evidence>